<evidence type="ECO:0000256" key="2">
    <source>
        <dbReference type="SAM" id="MobiDB-lite"/>
    </source>
</evidence>
<feature type="region of interest" description="Disordered" evidence="2">
    <location>
        <begin position="141"/>
        <end position="168"/>
    </location>
</feature>
<evidence type="ECO:0000256" key="1">
    <source>
        <dbReference type="ARBA" id="ARBA00022737"/>
    </source>
</evidence>
<dbReference type="PANTHER" id="PTHR43215">
    <property type="entry name" value="RADIAL SPOKE HEAD 1 HOMOLOG"/>
    <property type="match status" value="1"/>
</dbReference>
<evidence type="ECO:0000313" key="3">
    <source>
        <dbReference type="EMBL" id="CAI2384134.1"/>
    </source>
</evidence>
<dbReference type="EMBL" id="CAMPGE010026444">
    <property type="protein sequence ID" value="CAI2384134.1"/>
    <property type="molecule type" value="Genomic_DNA"/>
</dbReference>
<comment type="caution">
    <text evidence="3">The sequence shown here is derived from an EMBL/GenBank/DDBJ whole genome shotgun (WGS) entry which is preliminary data.</text>
</comment>
<evidence type="ECO:0000313" key="4">
    <source>
        <dbReference type="Proteomes" id="UP001295684"/>
    </source>
</evidence>
<dbReference type="SMART" id="SM00698">
    <property type="entry name" value="MORN"/>
    <property type="match status" value="8"/>
</dbReference>
<dbReference type="Gene3D" id="2.20.110.10">
    <property type="entry name" value="Histone H3 K4-specific methyltransferase SET7/9 N-terminal domain"/>
    <property type="match status" value="4"/>
</dbReference>
<reference evidence="3" key="1">
    <citation type="submission" date="2023-07" db="EMBL/GenBank/DDBJ databases">
        <authorList>
            <consortium name="AG Swart"/>
            <person name="Singh M."/>
            <person name="Singh A."/>
            <person name="Seah K."/>
            <person name="Emmerich C."/>
        </authorList>
    </citation>
    <scope>NUCLEOTIDE SEQUENCE</scope>
    <source>
        <strain evidence="3">DP1</strain>
    </source>
</reference>
<evidence type="ECO:0008006" key="5">
    <source>
        <dbReference type="Google" id="ProtNLM"/>
    </source>
</evidence>
<dbReference type="SUPFAM" id="SSF82185">
    <property type="entry name" value="Histone H3 K4-specific methyltransferase SET7/9 N-terminal domain"/>
    <property type="match status" value="3"/>
</dbReference>
<feature type="region of interest" description="Disordered" evidence="2">
    <location>
        <begin position="1"/>
        <end position="61"/>
    </location>
</feature>
<proteinExistence type="predicted"/>
<feature type="compositionally biased region" description="Basic and acidic residues" evidence="2">
    <location>
        <begin position="49"/>
        <end position="58"/>
    </location>
</feature>
<name>A0AAD1Y409_EUPCR</name>
<keyword evidence="4" id="KW-1185">Reference proteome</keyword>
<keyword evidence="1" id="KW-0677">Repeat</keyword>
<dbReference type="PANTHER" id="PTHR43215:SF14">
    <property type="entry name" value="RADIAL SPOKE HEAD 1 HOMOLOG"/>
    <property type="match status" value="1"/>
</dbReference>
<dbReference type="Pfam" id="PF02493">
    <property type="entry name" value="MORN"/>
    <property type="match status" value="9"/>
</dbReference>
<dbReference type="InterPro" id="IPR003409">
    <property type="entry name" value="MORN"/>
</dbReference>
<accession>A0AAD1Y409</accession>
<sequence length="845" mass="97094">MYSSFSNKGPKFSPKKSPSQDRLNVDISIVHKPKPNKKDLAKSSSRSMIRKDKSVDSCRKKKRVNTCLKQMSPKLKKISQFLTPYQEHKEDLEEYNSFSGTKRPPVFLPKPSAQPHKESEALKKQKENFLELLTYLKNAKNRRKNSTKIGKNSTSFNRRRASKQQVSNISIVPEGDREIKTDDKESHRSLAVNKSLHLKLGRKNAVTRIRKRSSKGFRSIRDIIKYPYQDDYVEMPPSTLLKSGLRSYSSVSRNKISRTKDDKTLYDSNNLTSINSVRSHITNPYEEIQMKRSFSKNRMKKLPKLEKSSEDILEDRINSLTRCFSKESSKNEPKIFLKRGKSMDQNVIMMRKFAQRYEELLALKPATKKIKLSPNQKQFIRDCKKWLKRALQDPNLLQKEDFVDEFKWTQTDDIFKGQHNGLNAQGHGVCFTRTNNLIEGIFKENTLTKGIAKILYSNGEYFSGEVTQGGLKNGKGTYYYSNGDRYDGQFLNDKRIGNSRLIFDDKSEYIGQFIDDEADGHGIYTDPQGNRYMSISETMDRTSDHHQDGGSGHFLRGRLYGKGEIHFKNGDHYSGQFKASKRHGEGTMTYNAPISEVDFSNLGTYYGNWVNDQRHGKGEMEFTDGTSFTGKWNNDEMRYGEYKRPGSIIYKGHLSNKKYHGSGKITLNSGTTILGEFCKGEFPKSGTILFQNGLKFEGLIEDTQIGDKGKLTYKNGDIYEGFFKNKMRNGFGTFLEANGNKYEGRWEKDQQQGEGKQFLKSKKEFYEGGFNSGKRHGFGRYINHKGQLYIGEWNNGKKINSKKYQDNAKDLECVNCIVSSEEYHEVINSFLSPKSSTGMEVKVFQ</sequence>
<feature type="compositionally biased region" description="Low complexity" evidence="2">
    <location>
        <begin position="1"/>
        <end position="17"/>
    </location>
</feature>
<organism evidence="3 4">
    <name type="scientific">Euplotes crassus</name>
    <dbReference type="NCBI Taxonomy" id="5936"/>
    <lineage>
        <taxon>Eukaryota</taxon>
        <taxon>Sar</taxon>
        <taxon>Alveolata</taxon>
        <taxon>Ciliophora</taxon>
        <taxon>Intramacronucleata</taxon>
        <taxon>Spirotrichea</taxon>
        <taxon>Hypotrichia</taxon>
        <taxon>Euplotida</taxon>
        <taxon>Euplotidae</taxon>
        <taxon>Moneuplotes</taxon>
    </lineage>
</organism>
<dbReference type="AlphaFoldDB" id="A0AAD1Y409"/>
<protein>
    <recommendedName>
        <fullName evidence="5">Phosphatidylinositol-4-phosphate 5-kinase</fullName>
    </recommendedName>
</protein>
<dbReference type="Proteomes" id="UP001295684">
    <property type="component" value="Unassembled WGS sequence"/>
</dbReference>
<feature type="compositionally biased region" description="Polar residues" evidence="2">
    <location>
        <begin position="147"/>
        <end position="156"/>
    </location>
</feature>
<gene>
    <name evidence="3" type="ORF">ECRASSUSDP1_LOCUS25655</name>
</gene>